<dbReference type="InterPro" id="IPR037066">
    <property type="entry name" value="Plug_dom_sf"/>
</dbReference>
<comment type="subcellular location">
    <subcellularLocation>
        <location evidence="1 8">Cell outer membrane</location>
        <topology evidence="1 8">Multi-pass membrane protein</topology>
    </subcellularLocation>
</comment>
<evidence type="ECO:0000259" key="12">
    <source>
        <dbReference type="Pfam" id="PF07715"/>
    </source>
</evidence>
<dbReference type="Proteomes" id="UP000557739">
    <property type="component" value="Unassembled WGS sequence"/>
</dbReference>
<gene>
    <name evidence="13" type="ORF">FHR19_001223</name>
</gene>
<evidence type="ECO:0000256" key="10">
    <source>
        <dbReference type="SAM" id="SignalP"/>
    </source>
</evidence>
<feature type="domain" description="TonB-dependent receptor plug" evidence="12">
    <location>
        <begin position="43"/>
        <end position="146"/>
    </location>
</feature>
<organism evidence="13 14">
    <name type="scientific">Sphingomonas yantingensis</name>
    <dbReference type="NCBI Taxonomy" id="1241761"/>
    <lineage>
        <taxon>Bacteria</taxon>
        <taxon>Pseudomonadati</taxon>
        <taxon>Pseudomonadota</taxon>
        <taxon>Alphaproteobacteria</taxon>
        <taxon>Sphingomonadales</taxon>
        <taxon>Sphingomonadaceae</taxon>
        <taxon>Sphingomonas</taxon>
    </lineage>
</organism>
<keyword evidence="14" id="KW-1185">Reference proteome</keyword>
<evidence type="ECO:0000256" key="7">
    <source>
        <dbReference type="ARBA" id="ARBA00023237"/>
    </source>
</evidence>
<comment type="similarity">
    <text evidence="8 9">Belongs to the TonB-dependent receptor family.</text>
</comment>
<evidence type="ECO:0000313" key="14">
    <source>
        <dbReference type="Proteomes" id="UP000557739"/>
    </source>
</evidence>
<dbReference type="PANTHER" id="PTHR30069">
    <property type="entry name" value="TONB-DEPENDENT OUTER MEMBRANE RECEPTOR"/>
    <property type="match status" value="1"/>
</dbReference>
<feature type="domain" description="TonB-dependent receptor-like beta-barrel" evidence="11">
    <location>
        <begin position="365"/>
        <end position="714"/>
    </location>
</feature>
<dbReference type="SUPFAM" id="SSF56935">
    <property type="entry name" value="Porins"/>
    <property type="match status" value="1"/>
</dbReference>
<keyword evidence="7 8" id="KW-0998">Cell outer membrane</keyword>
<evidence type="ECO:0000256" key="8">
    <source>
        <dbReference type="PROSITE-ProRule" id="PRU01360"/>
    </source>
</evidence>
<dbReference type="GO" id="GO:0044718">
    <property type="term" value="P:siderophore transmembrane transport"/>
    <property type="evidence" value="ECO:0007669"/>
    <property type="project" value="TreeGrafter"/>
</dbReference>
<accession>A0A7W9ANY8</accession>
<dbReference type="InterPro" id="IPR012910">
    <property type="entry name" value="Plug_dom"/>
</dbReference>
<dbReference type="PANTHER" id="PTHR30069:SF39">
    <property type="entry name" value="BLL6183 PROTEIN"/>
    <property type="match status" value="1"/>
</dbReference>
<sequence length="761" mass="80716">MRLPTLLTATAIAMAGTAHAQEADAPIVVTAPGTTADADDAVAVDAAAITRAGHPDLFAALTREVAGVTLQDAQGNPWQPNLVYRGFSASPLQGLAQGLAVYLDGARFNQPFGDTVQFDLIPEAAIRRVTLLDANPVYGLNALGGAMVIETATGRDTPGLTLTGTGGRFGYAEGSAAAGLSSGPWSAFLAAQERHDGGWRDFSPSTLYNGYADFGYDGAGGGLHVKLIGADSDLTGNGVVPVELYAARRDAVFTHPDNTRSSYWRISVHPWLRLGTHTRIEASAYEQFLLRRNLNGDAADIEECEEADEEGLLCLETVGDDDGEEEEQSVLNDAAGNAIGEFDGIDAYGVRNTGRERTRSRGILAQIVDTRSLGAGENMLAVGASYDEARTRFDTATELGAIDETRGVSGLGPTIVQPDGAIAPVGLVTNSSSVGVFALDRLPIAPGLSAEIGVRWNRTRIELIDLIGTALNGRHAFERTNPGIEFDWTLSPRLTLRAGYAETSRAPTAAELSCADENAPCSLTNFFVADPPLNQVVSRHWELGASGRRGGFRWLLSSYRATNADDIQYVASEIRGRAYFRNIGRTRRQGVEASFAYERTHWRIAASYAFVDATFRTPLTLSSPANPTAADDGTIAVEPGDRLSGLPRHSGALSIDYTPRGWSLGGDLIARSGQRLVGDEGNDVAPLAGYLVANARAGVALADGLRLMVEVRNVFDRGYASFGTFSDIGEVAIAEVAGAADPRAIGPGAPRRWFVSLVATR</sequence>
<proteinExistence type="inferred from homology"/>
<dbReference type="Gene3D" id="2.170.130.10">
    <property type="entry name" value="TonB-dependent receptor, plug domain"/>
    <property type="match status" value="1"/>
</dbReference>
<comment type="caution">
    <text evidence="13">The sequence shown here is derived from an EMBL/GenBank/DDBJ whole genome shotgun (WGS) entry which is preliminary data.</text>
</comment>
<evidence type="ECO:0000256" key="5">
    <source>
        <dbReference type="ARBA" id="ARBA00023077"/>
    </source>
</evidence>
<keyword evidence="5 9" id="KW-0798">TonB box</keyword>
<evidence type="ECO:0000256" key="2">
    <source>
        <dbReference type="ARBA" id="ARBA00022448"/>
    </source>
</evidence>
<evidence type="ECO:0000256" key="6">
    <source>
        <dbReference type="ARBA" id="ARBA00023136"/>
    </source>
</evidence>
<keyword evidence="10" id="KW-0732">Signal</keyword>
<dbReference type="Gene3D" id="2.40.170.20">
    <property type="entry name" value="TonB-dependent receptor, beta-barrel domain"/>
    <property type="match status" value="1"/>
</dbReference>
<evidence type="ECO:0000256" key="1">
    <source>
        <dbReference type="ARBA" id="ARBA00004571"/>
    </source>
</evidence>
<dbReference type="InterPro" id="IPR039426">
    <property type="entry name" value="TonB-dep_rcpt-like"/>
</dbReference>
<keyword evidence="13" id="KW-0675">Receptor</keyword>
<dbReference type="GO" id="GO:0009279">
    <property type="term" value="C:cell outer membrane"/>
    <property type="evidence" value="ECO:0007669"/>
    <property type="project" value="UniProtKB-SubCell"/>
</dbReference>
<feature type="chain" id="PRO_5031445732" evidence="10">
    <location>
        <begin position="21"/>
        <end position="761"/>
    </location>
</feature>
<dbReference type="Pfam" id="PF07715">
    <property type="entry name" value="Plug"/>
    <property type="match status" value="1"/>
</dbReference>
<dbReference type="GO" id="GO:0015344">
    <property type="term" value="F:siderophore uptake transmembrane transporter activity"/>
    <property type="evidence" value="ECO:0007669"/>
    <property type="project" value="TreeGrafter"/>
</dbReference>
<dbReference type="InterPro" id="IPR000531">
    <property type="entry name" value="Beta-barrel_TonB"/>
</dbReference>
<feature type="signal peptide" evidence="10">
    <location>
        <begin position="1"/>
        <end position="20"/>
    </location>
</feature>
<dbReference type="AlphaFoldDB" id="A0A7W9ANY8"/>
<dbReference type="InterPro" id="IPR036942">
    <property type="entry name" value="Beta-barrel_TonB_sf"/>
</dbReference>
<evidence type="ECO:0000313" key="13">
    <source>
        <dbReference type="EMBL" id="MBB5697898.1"/>
    </source>
</evidence>
<reference evidence="13 14" key="1">
    <citation type="submission" date="2020-08" db="EMBL/GenBank/DDBJ databases">
        <title>Genomic Encyclopedia of Type Strains, Phase IV (KMG-IV): sequencing the most valuable type-strain genomes for metagenomic binning, comparative biology and taxonomic classification.</title>
        <authorList>
            <person name="Goeker M."/>
        </authorList>
    </citation>
    <scope>NUCLEOTIDE SEQUENCE [LARGE SCALE GENOMIC DNA]</scope>
    <source>
        <strain evidence="13 14">DSM 27244</strain>
    </source>
</reference>
<keyword evidence="6 8" id="KW-0472">Membrane</keyword>
<keyword evidence="2 8" id="KW-0813">Transport</keyword>
<protein>
    <submittedName>
        <fullName evidence="13">Outer membrane receptor protein involved in Fe transport</fullName>
    </submittedName>
</protein>
<dbReference type="RefSeq" id="WP_184025630.1">
    <property type="nucleotide sequence ID" value="NZ_JACIJJ010000001.1"/>
</dbReference>
<name>A0A7W9ANY8_9SPHN</name>
<evidence type="ECO:0000256" key="3">
    <source>
        <dbReference type="ARBA" id="ARBA00022452"/>
    </source>
</evidence>
<dbReference type="Pfam" id="PF00593">
    <property type="entry name" value="TonB_dep_Rec_b-barrel"/>
    <property type="match status" value="1"/>
</dbReference>
<evidence type="ECO:0000259" key="11">
    <source>
        <dbReference type="Pfam" id="PF00593"/>
    </source>
</evidence>
<dbReference type="EMBL" id="JACIJJ010000001">
    <property type="protein sequence ID" value="MBB5697898.1"/>
    <property type="molecule type" value="Genomic_DNA"/>
</dbReference>
<dbReference type="PROSITE" id="PS52016">
    <property type="entry name" value="TONB_DEPENDENT_REC_3"/>
    <property type="match status" value="1"/>
</dbReference>
<evidence type="ECO:0000256" key="9">
    <source>
        <dbReference type="RuleBase" id="RU003357"/>
    </source>
</evidence>
<keyword evidence="3 8" id="KW-1134">Transmembrane beta strand</keyword>
<evidence type="ECO:0000256" key="4">
    <source>
        <dbReference type="ARBA" id="ARBA00022692"/>
    </source>
</evidence>
<keyword evidence="4 8" id="KW-0812">Transmembrane</keyword>